<dbReference type="WBParaSite" id="PEQ_0000044901-mRNA-1">
    <property type="protein sequence ID" value="PEQ_0000044901-mRNA-1"/>
    <property type="gene ID" value="PEQ_0000044901"/>
</dbReference>
<keyword evidence="1" id="KW-1185">Reference proteome</keyword>
<sequence>MGEHESIHNFAGIITRPQSSHLAIGHTEKKLVPSGDGGFCVTDVRGLEV</sequence>
<dbReference type="AlphaFoldDB" id="A0A914R2G9"/>
<dbReference type="Proteomes" id="UP000887564">
    <property type="component" value="Unplaced"/>
</dbReference>
<accession>A0A914R2G9</accession>
<organism evidence="1 2">
    <name type="scientific">Parascaris equorum</name>
    <name type="common">Equine roundworm</name>
    <dbReference type="NCBI Taxonomy" id="6256"/>
    <lineage>
        <taxon>Eukaryota</taxon>
        <taxon>Metazoa</taxon>
        <taxon>Ecdysozoa</taxon>
        <taxon>Nematoda</taxon>
        <taxon>Chromadorea</taxon>
        <taxon>Rhabditida</taxon>
        <taxon>Spirurina</taxon>
        <taxon>Ascaridomorpha</taxon>
        <taxon>Ascaridoidea</taxon>
        <taxon>Ascarididae</taxon>
        <taxon>Parascaris</taxon>
    </lineage>
</organism>
<evidence type="ECO:0000313" key="1">
    <source>
        <dbReference type="Proteomes" id="UP000887564"/>
    </source>
</evidence>
<proteinExistence type="predicted"/>
<name>A0A914R2G9_PAREQ</name>
<protein>
    <submittedName>
        <fullName evidence="2">Uncharacterized protein</fullName>
    </submittedName>
</protein>
<evidence type="ECO:0000313" key="2">
    <source>
        <dbReference type="WBParaSite" id="PEQ_0000044901-mRNA-1"/>
    </source>
</evidence>
<reference evidence="2" key="1">
    <citation type="submission" date="2022-11" db="UniProtKB">
        <authorList>
            <consortium name="WormBaseParasite"/>
        </authorList>
    </citation>
    <scope>IDENTIFICATION</scope>
</reference>